<feature type="compositionally biased region" description="Basic and acidic residues" evidence="7">
    <location>
        <begin position="804"/>
        <end position="823"/>
    </location>
</feature>
<feature type="transmembrane region" description="Helical" evidence="8">
    <location>
        <begin position="120"/>
        <end position="141"/>
    </location>
</feature>
<organism evidence="10 11">
    <name type="scientific">Saccoglossus kowalevskii</name>
    <name type="common">Acorn worm</name>
    <dbReference type="NCBI Taxonomy" id="10224"/>
    <lineage>
        <taxon>Eukaryota</taxon>
        <taxon>Metazoa</taxon>
        <taxon>Hemichordata</taxon>
        <taxon>Enteropneusta</taxon>
        <taxon>Harrimaniidae</taxon>
        <taxon>Saccoglossus</taxon>
    </lineage>
</organism>
<feature type="transmembrane region" description="Helical" evidence="8">
    <location>
        <begin position="89"/>
        <end position="108"/>
    </location>
</feature>
<evidence type="ECO:0000313" key="11">
    <source>
        <dbReference type="RefSeq" id="XP_006813940.1"/>
    </source>
</evidence>
<feature type="compositionally biased region" description="Basic and acidic residues" evidence="7">
    <location>
        <begin position="495"/>
        <end position="518"/>
    </location>
</feature>
<dbReference type="RefSeq" id="XP_006813940.1">
    <property type="nucleotide sequence ID" value="XM_006813877.1"/>
</dbReference>
<keyword evidence="5 8" id="KW-1133">Transmembrane helix</keyword>
<dbReference type="GeneID" id="102805459"/>
<keyword evidence="2" id="KW-0813">Transport</keyword>
<feature type="compositionally biased region" description="Basic and acidic residues" evidence="7">
    <location>
        <begin position="727"/>
        <end position="769"/>
    </location>
</feature>
<comment type="subcellular location">
    <subcellularLocation>
        <location evidence="1">Membrane</location>
        <topology evidence="1">Multi-pass membrane protein</topology>
    </subcellularLocation>
</comment>
<keyword evidence="10" id="KW-1185">Reference proteome</keyword>
<dbReference type="PANTHER" id="PTHR22950">
    <property type="entry name" value="AMINO ACID TRANSPORTER"/>
    <property type="match status" value="1"/>
</dbReference>
<feature type="region of interest" description="Disordered" evidence="7">
    <location>
        <begin position="727"/>
        <end position="860"/>
    </location>
</feature>
<evidence type="ECO:0000256" key="3">
    <source>
        <dbReference type="ARBA" id="ARBA00022692"/>
    </source>
</evidence>
<protein>
    <submittedName>
        <fullName evidence="11">Sodium-coupled neutral amino acid transporter 10-like</fullName>
    </submittedName>
</protein>
<feature type="transmembrane region" description="Helical" evidence="8">
    <location>
        <begin position="311"/>
        <end position="333"/>
    </location>
</feature>
<feature type="compositionally biased region" description="Low complexity" evidence="7">
    <location>
        <begin position="840"/>
        <end position="851"/>
    </location>
</feature>
<feature type="transmembrane region" description="Helical" evidence="8">
    <location>
        <begin position="345"/>
        <end position="364"/>
    </location>
</feature>
<accession>A0ABM0M1P9</accession>
<reference evidence="11" key="1">
    <citation type="submission" date="2025-08" db="UniProtKB">
        <authorList>
            <consortium name="RefSeq"/>
        </authorList>
    </citation>
    <scope>IDENTIFICATION</scope>
    <source>
        <tissue evidence="11">Testes</tissue>
    </source>
</reference>
<keyword evidence="4" id="KW-0029">Amino-acid transport</keyword>
<proteinExistence type="predicted"/>
<dbReference type="PANTHER" id="PTHR22950:SF646">
    <property type="entry name" value="SODIUM-COUPLED NEUTRAL AMINO ACID TRANSPORTER 10-RELATED"/>
    <property type="match status" value="1"/>
</dbReference>
<feature type="compositionally biased region" description="Basic and acidic residues" evidence="7">
    <location>
        <begin position="558"/>
        <end position="599"/>
    </location>
</feature>
<feature type="transmembrane region" description="Helical" evidence="8">
    <location>
        <begin position="287"/>
        <end position="305"/>
    </location>
</feature>
<evidence type="ECO:0000256" key="6">
    <source>
        <dbReference type="ARBA" id="ARBA00023136"/>
    </source>
</evidence>
<feature type="domain" description="Amino acid transporter transmembrane" evidence="9">
    <location>
        <begin position="40"/>
        <end position="364"/>
    </location>
</feature>
<feature type="compositionally biased region" description="Basic and acidic residues" evidence="7">
    <location>
        <begin position="781"/>
        <end position="793"/>
    </location>
</feature>
<evidence type="ECO:0000256" key="2">
    <source>
        <dbReference type="ARBA" id="ARBA00022448"/>
    </source>
</evidence>
<gene>
    <name evidence="11" type="primary">LOC102805459</name>
</gene>
<dbReference type="Proteomes" id="UP000694865">
    <property type="component" value="Unplaced"/>
</dbReference>
<feature type="compositionally biased region" description="Basic and acidic residues" evidence="7">
    <location>
        <begin position="607"/>
        <end position="622"/>
    </location>
</feature>
<feature type="region of interest" description="Disordered" evidence="7">
    <location>
        <begin position="482"/>
        <end position="659"/>
    </location>
</feature>
<feature type="transmembrane region" description="Helical" evidence="8">
    <location>
        <begin position="193"/>
        <end position="215"/>
    </location>
</feature>
<feature type="transmembrane region" description="Helical" evidence="8">
    <location>
        <begin position="235"/>
        <end position="254"/>
    </location>
</feature>
<sequence>MAVCVLESRGSPLYNLDRDMDDFPFEFYVVLNQTPREALHSFGSVGKLAVETSIIGLLIGTCVAFYVIIGDLGPSIVSKWFGFENSWSLRTGLLIILSLCVVMPLGMLRRVEQLSSISALSLSFYTVLIAQIVLISFPTLLSFSWVSYARYWRPEGLFKCLSIFALAFVCHTQVFVVYESLPDRTERKMNDVVKGAVNMVTFCYIMVGFFGYVAFCEQGIKGDILMNFKTSFVNDLLKLGFVVSVVLSFPMMIFPCRASINTLLSGSEGVSLENPGGGHEHIPSNRFKGITVFIVILTLIIGIAIPNVETILGLTGATTGIMIGFIFPATMFLKCLPKGPGVKSAQLVLFLGIIIMFASTYSTLMSRPDVSQAVEPANIPDFDVEKLKINEPVNLVEEEIGNREVVLPDGDDVIKDTENENAYEQMDTGNGDGIAAVEHAKSLVVEGKGEEKLHAGKLEDDNVDVLVDENVGERGKRVEVFEGIRQEPPVPHAPNDSEEKENGVNIQEKKDLPDDKFELVMPEVQQIQGGPDDRGPNGQEIADLGEKKEHVIDEDDDEAHKRLEEKVEEKVKEQEQKHEEQQKMIDNLQEKQDKQEKIIEQQQEIIDQLKKQHDSIEVDEKNPNPQAQDSKHEVNVAAPAQHEPGLVDPAKVNAPDKQSNDINPVVAKIDAEQLVHHAIDQNVQPADGLKLLDGLKMPQDDIQKMRQDIQPQQRDILNVNDAEIRHDDKKFVESPGEKKVEVGKDESHHFKREAGDEPDDHINRSKRDMDDDDDDDDDKVDDIRKDVDVKRNEEEDNAMNLEDILYKDHLENLQNGAEEKNEHALSNNLEVKEDNSKIENQNAGASNNGNNHARKEEVRR</sequence>
<keyword evidence="3 8" id="KW-0812">Transmembrane</keyword>
<dbReference type="InterPro" id="IPR013057">
    <property type="entry name" value="AA_transpt_TM"/>
</dbReference>
<evidence type="ECO:0000256" key="5">
    <source>
        <dbReference type="ARBA" id="ARBA00022989"/>
    </source>
</evidence>
<name>A0ABM0M1P9_SACKO</name>
<evidence type="ECO:0000256" key="8">
    <source>
        <dbReference type="SAM" id="Phobius"/>
    </source>
</evidence>
<evidence type="ECO:0000313" key="10">
    <source>
        <dbReference type="Proteomes" id="UP000694865"/>
    </source>
</evidence>
<evidence type="ECO:0000259" key="9">
    <source>
        <dbReference type="Pfam" id="PF01490"/>
    </source>
</evidence>
<keyword evidence="6 8" id="KW-0472">Membrane</keyword>
<evidence type="ECO:0000256" key="7">
    <source>
        <dbReference type="SAM" id="MobiDB-lite"/>
    </source>
</evidence>
<evidence type="ECO:0000256" key="1">
    <source>
        <dbReference type="ARBA" id="ARBA00004141"/>
    </source>
</evidence>
<feature type="compositionally biased region" description="Acidic residues" evidence="7">
    <location>
        <begin position="770"/>
        <end position="780"/>
    </location>
</feature>
<evidence type="ECO:0000256" key="4">
    <source>
        <dbReference type="ARBA" id="ARBA00022970"/>
    </source>
</evidence>
<feature type="transmembrane region" description="Helical" evidence="8">
    <location>
        <begin position="161"/>
        <end position="181"/>
    </location>
</feature>
<dbReference type="Pfam" id="PF01490">
    <property type="entry name" value="Aa_trans"/>
    <property type="match status" value="1"/>
</dbReference>
<feature type="transmembrane region" description="Helical" evidence="8">
    <location>
        <begin position="48"/>
        <end position="69"/>
    </location>
</feature>